<dbReference type="Proteomes" id="UP001165444">
    <property type="component" value="Unassembled WGS sequence"/>
</dbReference>
<accession>A0ABT0BZW7</accession>
<keyword evidence="2" id="KW-0813">Transport</keyword>
<evidence type="ECO:0000313" key="7">
    <source>
        <dbReference type="Proteomes" id="UP001165444"/>
    </source>
</evidence>
<dbReference type="InterPro" id="IPR058637">
    <property type="entry name" value="YknX-like_C"/>
</dbReference>
<dbReference type="InterPro" id="IPR051909">
    <property type="entry name" value="MFP_Cation_Efflux"/>
</dbReference>
<dbReference type="EMBL" id="JAKZMM010000013">
    <property type="protein sequence ID" value="MCJ2380306.1"/>
    <property type="molecule type" value="Genomic_DNA"/>
</dbReference>
<dbReference type="SUPFAM" id="SSF111369">
    <property type="entry name" value="HlyD-like secretion proteins"/>
    <property type="match status" value="1"/>
</dbReference>
<evidence type="ECO:0000259" key="4">
    <source>
        <dbReference type="Pfam" id="PF25893"/>
    </source>
</evidence>
<evidence type="ECO:0000313" key="6">
    <source>
        <dbReference type="EMBL" id="MCJ2380306.1"/>
    </source>
</evidence>
<feature type="region of interest" description="Disordered" evidence="3">
    <location>
        <begin position="25"/>
        <end position="67"/>
    </location>
</feature>
<evidence type="ECO:0000256" key="2">
    <source>
        <dbReference type="ARBA" id="ARBA00022448"/>
    </source>
</evidence>
<gene>
    <name evidence="6" type="ORF">MUN53_06730</name>
</gene>
<protein>
    <submittedName>
        <fullName evidence="6">Efflux RND transporter periplasmic adaptor subunit</fullName>
    </submittedName>
</protein>
<dbReference type="PANTHER" id="PTHR30097">
    <property type="entry name" value="CATION EFFLUX SYSTEM PROTEIN CUSB"/>
    <property type="match status" value="1"/>
</dbReference>
<comment type="similarity">
    <text evidence="1">Belongs to the membrane fusion protein (MFP) (TC 8.A.1) family.</text>
</comment>
<evidence type="ECO:0000256" key="1">
    <source>
        <dbReference type="ARBA" id="ARBA00009477"/>
    </source>
</evidence>
<dbReference type="Gene3D" id="2.40.420.20">
    <property type="match status" value="1"/>
</dbReference>
<dbReference type="PROSITE" id="PS51257">
    <property type="entry name" value="PROKAR_LIPOPROTEIN"/>
    <property type="match status" value="1"/>
</dbReference>
<name>A0ABT0BZW7_9BACT</name>
<evidence type="ECO:0000259" key="5">
    <source>
        <dbReference type="Pfam" id="PF25989"/>
    </source>
</evidence>
<dbReference type="Gene3D" id="2.40.50.100">
    <property type="match status" value="1"/>
</dbReference>
<dbReference type="PANTHER" id="PTHR30097:SF4">
    <property type="entry name" value="SLR6042 PROTEIN"/>
    <property type="match status" value="1"/>
</dbReference>
<evidence type="ECO:0000256" key="3">
    <source>
        <dbReference type="SAM" id="MobiDB-lite"/>
    </source>
</evidence>
<sequence>MKKIYWVFLATAYLLAGCQAKSVHTEHDHEHHHEEETEHAHEEHNHEHDHEHEEDEHNHEHEEAGESHAAGEIVFKKANAEAIGLQTEEMTPAAFSEVLKTSGQIQAAQGSESVVVATVPGVVTLGTTRLMDGTAVQKGQTILSLASRTLSDGDVALRLKNAYETARKEYERMKGLVADKIVSEKDFEQARLAYENAKVAYEAVNGKHSSNGVAVTATMSGFLKNILVKEGDYVAVGQPLATISQNNRLVLRADVSEKYYAHIPMMRSAYFKTPYDDQVYKLDELNGRFLSYGKSSANNSFYIPVLFEFDNKGAIIPGSFVEVYLLGNPMDSVLSVPHSALVEEQGLFFVYIRLDEECYKKQEVSLGADNGERVQILSGLKAGDQVVTKGAYQIKLASASNAIPAHSHSH</sequence>
<comment type="caution">
    <text evidence="6">The sequence shown here is derived from an EMBL/GenBank/DDBJ whole genome shotgun (WGS) entry which is preliminary data.</text>
</comment>
<dbReference type="RefSeq" id="WP_243324169.1">
    <property type="nucleotide sequence ID" value="NZ_JAKZMM010000013.1"/>
</dbReference>
<dbReference type="InterPro" id="IPR058648">
    <property type="entry name" value="HH_CzcB-like"/>
</dbReference>
<dbReference type="InterPro" id="IPR006143">
    <property type="entry name" value="RND_pump_MFP"/>
</dbReference>
<feature type="compositionally biased region" description="Basic and acidic residues" evidence="3">
    <location>
        <begin position="25"/>
        <end position="66"/>
    </location>
</feature>
<proteinExistence type="inferred from homology"/>
<dbReference type="Pfam" id="PF25989">
    <property type="entry name" value="YknX_C"/>
    <property type="match status" value="1"/>
</dbReference>
<reference evidence="6 7" key="1">
    <citation type="submission" date="2022-03" db="EMBL/GenBank/DDBJ databases">
        <title>Parabacteroides sp. nov. isolated from swine feces.</title>
        <authorList>
            <person name="Bak J.E."/>
        </authorList>
    </citation>
    <scope>NUCLEOTIDE SEQUENCE [LARGE SCALE GENOMIC DNA]</scope>
    <source>
        <strain evidence="6 7">AGMB00274</strain>
    </source>
</reference>
<feature type="domain" description="CzcB-like alpha-helical hairpin" evidence="4">
    <location>
        <begin position="162"/>
        <end position="204"/>
    </location>
</feature>
<keyword evidence="7" id="KW-1185">Reference proteome</keyword>
<dbReference type="Gene3D" id="1.10.287.470">
    <property type="entry name" value="Helix hairpin bin"/>
    <property type="match status" value="1"/>
</dbReference>
<dbReference type="NCBIfam" id="TIGR01730">
    <property type="entry name" value="RND_mfp"/>
    <property type="match status" value="1"/>
</dbReference>
<organism evidence="6 7">
    <name type="scientific">Parabacteroides faecalis</name>
    <dbReference type="NCBI Taxonomy" id="2924040"/>
    <lineage>
        <taxon>Bacteria</taxon>
        <taxon>Pseudomonadati</taxon>
        <taxon>Bacteroidota</taxon>
        <taxon>Bacteroidia</taxon>
        <taxon>Bacteroidales</taxon>
        <taxon>Tannerellaceae</taxon>
        <taxon>Parabacteroides</taxon>
    </lineage>
</organism>
<feature type="domain" description="YknX-like C-terminal permuted SH3-like" evidence="5">
    <location>
        <begin position="333"/>
        <end position="395"/>
    </location>
</feature>
<dbReference type="Pfam" id="PF25893">
    <property type="entry name" value="HH_CzcB"/>
    <property type="match status" value="1"/>
</dbReference>